<protein>
    <recommendedName>
        <fullName evidence="6">QWRF motif-containing protein 2</fullName>
    </recommendedName>
</protein>
<reference evidence="4 5" key="1">
    <citation type="submission" date="2020-10" db="EMBL/GenBank/DDBJ databases">
        <title>The Coptis chinensis genome and diversification of protoberbering-type alkaloids.</title>
        <authorList>
            <person name="Wang B."/>
            <person name="Shu S."/>
            <person name="Song C."/>
            <person name="Liu Y."/>
        </authorList>
    </citation>
    <scope>NUCLEOTIDE SEQUENCE [LARGE SCALE GENOMIC DNA]</scope>
    <source>
        <strain evidence="4">HL-2020</strain>
        <tissue evidence="4">Leaf</tissue>
    </source>
</reference>
<feature type="compositionally biased region" description="Low complexity" evidence="2">
    <location>
        <begin position="372"/>
        <end position="389"/>
    </location>
</feature>
<evidence type="ECO:0008006" key="6">
    <source>
        <dbReference type="Google" id="ProtNLM"/>
    </source>
</evidence>
<evidence type="ECO:0000313" key="4">
    <source>
        <dbReference type="EMBL" id="KAF9621221.1"/>
    </source>
</evidence>
<keyword evidence="3" id="KW-0812">Transmembrane</keyword>
<dbReference type="Proteomes" id="UP000631114">
    <property type="component" value="Unassembled WGS sequence"/>
</dbReference>
<feature type="region of interest" description="Disordered" evidence="2">
    <location>
        <begin position="317"/>
        <end position="398"/>
    </location>
</feature>
<evidence type="ECO:0000256" key="3">
    <source>
        <dbReference type="SAM" id="Phobius"/>
    </source>
</evidence>
<sequence length="624" mass="68447">MPPKFSPNNHPSFALFPASPHLLTVIPSSSFPLKYSSSSSSFFYILILLVPNVVLLIMVAALSSTVTSTDHQTKRPPLLPSEKDNVRKPKSRQVTSRYLSSSSSSSTSSTSSSNSNTNSSRRFLPTPSTPLKRTQSVERRKLDSKNNGEVSVASKILFTSTRSLSVSFQGESFSLPVSKIKPVHNPTPTIPNYRKSLPERRRNGNSTTPVDQRWPGRNRQWGSNNSNQLSRSMDFSTGEKKKVISTGSVKLDRRMHLDLLGGNIGELVKSLDMDSVGSDTESVSSGGNFGVEECGRMRNAPPRGISVPARFWQETNTRLRRLQDPSSTPKLVSSKRFSVDSPASSPRSVSTSRGMASPLRGPARPVSPSKLMIPSMSSPRGMSSPSRTRNATPSAMGGQVSSMPSILCFAGRAKLGENRVVDAHLLRLLYNRQLQWGFVNARADAALFVQRLTAEKNLYNAWISMSELRESVTLKRIKLQLVRQNLKLTSILKGQMTYLEEWGLLDREHTSSLSGAIEALEASTLRLPIVGGARADIQKMKDAVGSAVDVMQAMASSVCSSLLKVEEVNHLVAELANVILQERALLDQCRDLLSTLEAMQVNHCSLRTNILQLKRVPTSLTTQV</sequence>
<dbReference type="OrthoDB" id="1924320at2759"/>
<dbReference type="PANTHER" id="PTHR31807">
    <property type="entry name" value="AUGMIN FAMILY MEMBER"/>
    <property type="match status" value="1"/>
</dbReference>
<evidence type="ECO:0000313" key="5">
    <source>
        <dbReference type="Proteomes" id="UP000631114"/>
    </source>
</evidence>
<feature type="compositionally biased region" description="Basic and acidic residues" evidence="2">
    <location>
        <begin position="135"/>
        <end position="146"/>
    </location>
</feature>
<feature type="compositionally biased region" description="Low complexity" evidence="2">
    <location>
        <begin position="339"/>
        <end position="353"/>
    </location>
</feature>
<feature type="region of interest" description="Disordered" evidence="2">
    <location>
        <begin position="185"/>
        <end position="238"/>
    </location>
</feature>
<dbReference type="AlphaFoldDB" id="A0A835MEV7"/>
<keyword evidence="3" id="KW-0472">Membrane</keyword>
<proteinExistence type="inferred from homology"/>
<keyword evidence="5" id="KW-1185">Reference proteome</keyword>
<feature type="compositionally biased region" description="Polar residues" evidence="2">
    <location>
        <begin position="220"/>
        <end position="235"/>
    </location>
</feature>
<name>A0A835MEV7_9MAGN</name>
<accession>A0A835MEV7</accession>
<evidence type="ECO:0000256" key="2">
    <source>
        <dbReference type="SAM" id="MobiDB-lite"/>
    </source>
</evidence>
<feature type="region of interest" description="Disordered" evidence="2">
    <location>
        <begin position="278"/>
        <end position="302"/>
    </location>
</feature>
<feature type="region of interest" description="Disordered" evidence="2">
    <location>
        <begin position="66"/>
        <end position="148"/>
    </location>
</feature>
<dbReference type="PANTHER" id="PTHR31807:SF2">
    <property type="entry name" value="PROTEIN SNOWY COTYLEDON 3"/>
    <property type="match status" value="1"/>
</dbReference>
<dbReference type="EMBL" id="JADFTS010000002">
    <property type="protein sequence ID" value="KAF9621221.1"/>
    <property type="molecule type" value="Genomic_DNA"/>
</dbReference>
<gene>
    <name evidence="4" type="ORF">IFM89_016715</name>
</gene>
<evidence type="ECO:0000256" key="1">
    <source>
        <dbReference type="ARBA" id="ARBA00010016"/>
    </source>
</evidence>
<keyword evidence="3" id="KW-1133">Transmembrane helix</keyword>
<feature type="compositionally biased region" description="Low complexity" evidence="2">
    <location>
        <begin position="100"/>
        <end position="120"/>
    </location>
</feature>
<feature type="transmembrane region" description="Helical" evidence="3">
    <location>
        <begin position="42"/>
        <end position="62"/>
    </location>
</feature>
<dbReference type="GO" id="GO:0051225">
    <property type="term" value="P:spindle assembly"/>
    <property type="evidence" value="ECO:0007669"/>
    <property type="project" value="TreeGrafter"/>
</dbReference>
<dbReference type="Pfam" id="PF04484">
    <property type="entry name" value="QWRF"/>
    <property type="match status" value="1"/>
</dbReference>
<dbReference type="GO" id="GO:0005880">
    <property type="term" value="C:nuclear microtubule"/>
    <property type="evidence" value="ECO:0007669"/>
    <property type="project" value="TreeGrafter"/>
</dbReference>
<dbReference type="InterPro" id="IPR007573">
    <property type="entry name" value="QWRF"/>
</dbReference>
<dbReference type="GO" id="GO:0008017">
    <property type="term" value="F:microtubule binding"/>
    <property type="evidence" value="ECO:0007669"/>
    <property type="project" value="TreeGrafter"/>
</dbReference>
<organism evidence="4 5">
    <name type="scientific">Coptis chinensis</name>
    <dbReference type="NCBI Taxonomy" id="261450"/>
    <lineage>
        <taxon>Eukaryota</taxon>
        <taxon>Viridiplantae</taxon>
        <taxon>Streptophyta</taxon>
        <taxon>Embryophyta</taxon>
        <taxon>Tracheophyta</taxon>
        <taxon>Spermatophyta</taxon>
        <taxon>Magnoliopsida</taxon>
        <taxon>Ranunculales</taxon>
        <taxon>Ranunculaceae</taxon>
        <taxon>Coptidoideae</taxon>
        <taxon>Coptis</taxon>
    </lineage>
</organism>
<dbReference type="GO" id="GO:0005737">
    <property type="term" value="C:cytoplasm"/>
    <property type="evidence" value="ECO:0007669"/>
    <property type="project" value="TreeGrafter"/>
</dbReference>
<comment type="caution">
    <text evidence="4">The sequence shown here is derived from an EMBL/GenBank/DDBJ whole genome shotgun (WGS) entry which is preliminary data.</text>
</comment>
<comment type="similarity">
    <text evidence="1">Belongs to the QWRF family.</text>
</comment>